<evidence type="ECO:0000256" key="3">
    <source>
        <dbReference type="PROSITE-ProRule" id="PRU00104"/>
    </source>
</evidence>
<dbReference type="GO" id="GO:0004842">
    <property type="term" value="F:ubiquitin-protein transferase activity"/>
    <property type="evidence" value="ECO:0007669"/>
    <property type="project" value="InterPro"/>
</dbReference>
<evidence type="ECO:0000256" key="2">
    <source>
        <dbReference type="ARBA" id="ARBA00022786"/>
    </source>
</evidence>
<dbReference type="PANTHER" id="PTHR46435:SF1">
    <property type="entry name" value="E3 UBIQUITIN-PROTEIN LIGASE HECTD4-RELATED"/>
    <property type="match status" value="1"/>
</dbReference>
<feature type="active site" description="Glycyl thioester intermediate" evidence="3">
    <location>
        <position position="3822"/>
    </location>
</feature>
<evidence type="ECO:0000256" key="4">
    <source>
        <dbReference type="SAM" id="MobiDB-lite"/>
    </source>
</evidence>
<dbReference type="SUPFAM" id="SSF56204">
    <property type="entry name" value="Hect, E3 ligase catalytic domain"/>
    <property type="match status" value="1"/>
</dbReference>
<feature type="compositionally biased region" description="Basic and acidic residues" evidence="4">
    <location>
        <begin position="3185"/>
        <end position="3199"/>
    </location>
</feature>
<feature type="region of interest" description="Disordered" evidence="4">
    <location>
        <begin position="2717"/>
        <end position="2772"/>
    </location>
</feature>
<gene>
    <name evidence="6" type="ORF">Cadr_000028018</name>
</gene>
<dbReference type="CDD" id="cd13735">
    <property type="entry name" value="SPRY_HECT_like"/>
    <property type="match status" value="1"/>
</dbReference>
<dbReference type="STRING" id="9838.ENSCDRP00005029011"/>
<accession>A0A5N4CAA9</accession>
<comment type="caution">
    <text evidence="6">The sequence shown here is derived from an EMBL/GenBank/DDBJ whole genome shotgun (WGS) entry which is preliminary data.</text>
</comment>
<feature type="region of interest" description="Disordered" evidence="4">
    <location>
        <begin position="3185"/>
        <end position="3261"/>
    </location>
</feature>
<feature type="compositionally biased region" description="Acidic residues" evidence="4">
    <location>
        <begin position="2090"/>
        <end position="2103"/>
    </location>
</feature>
<dbReference type="PANTHER" id="PTHR46435">
    <property type="entry name" value="E3 UBIQUITIN-PROTEIN LIGASE HECTD4-RELATED"/>
    <property type="match status" value="1"/>
</dbReference>
<feature type="compositionally biased region" description="Low complexity" evidence="4">
    <location>
        <begin position="2724"/>
        <end position="2745"/>
    </location>
</feature>
<dbReference type="GO" id="GO:0042593">
    <property type="term" value="P:glucose homeostasis"/>
    <property type="evidence" value="ECO:0007669"/>
    <property type="project" value="TreeGrafter"/>
</dbReference>
<evidence type="ECO:0000313" key="6">
    <source>
        <dbReference type="EMBL" id="KAB1255841.1"/>
    </source>
</evidence>
<feature type="compositionally biased region" description="Basic and acidic residues" evidence="4">
    <location>
        <begin position="2875"/>
        <end position="2895"/>
    </location>
</feature>
<dbReference type="InterPro" id="IPR043136">
    <property type="entry name" value="B30.2/SPRY_sf"/>
</dbReference>
<dbReference type="Gene3D" id="3.30.2410.10">
    <property type="entry name" value="Hect, E3 ligase catalytic domain"/>
    <property type="match status" value="1"/>
</dbReference>
<dbReference type="Pfam" id="PF00632">
    <property type="entry name" value="HECT"/>
    <property type="match status" value="1"/>
</dbReference>
<keyword evidence="2 3" id="KW-0833">Ubl conjugation pathway</keyword>
<dbReference type="Gene3D" id="3.30.2160.10">
    <property type="entry name" value="Hect, E3 ligase catalytic domain"/>
    <property type="match status" value="1"/>
</dbReference>
<feature type="compositionally biased region" description="Basic residues" evidence="4">
    <location>
        <begin position="2746"/>
        <end position="2755"/>
    </location>
</feature>
<feature type="compositionally biased region" description="Low complexity" evidence="4">
    <location>
        <begin position="2900"/>
        <end position="2918"/>
    </location>
</feature>
<feature type="domain" description="HECT" evidence="5">
    <location>
        <begin position="3495"/>
        <end position="3854"/>
    </location>
</feature>
<feature type="compositionally biased region" description="Low complexity" evidence="4">
    <location>
        <begin position="1459"/>
        <end position="1469"/>
    </location>
</feature>
<dbReference type="SMART" id="SM00119">
    <property type="entry name" value="HECTc"/>
    <property type="match status" value="1"/>
</dbReference>
<evidence type="ECO:0000256" key="1">
    <source>
        <dbReference type="ARBA" id="ARBA00022679"/>
    </source>
</evidence>
<organism evidence="6 7">
    <name type="scientific">Camelus dromedarius</name>
    <name type="common">Dromedary</name>
    <name type="synonym">Arabian camel</name>
    <dbReference type="NCBI Taxonomy" id="9838"/>
    <lineage>
        <taxon>Eukaryota</taxon>
        <taxon>Metazoa</taxon>
        <taxon>Chordata</taxon>
        <taxon>Craniata</taxon>
        <taxon>Vertebrata</taxon>
        <taxon>Euteleostomi</taxon>
        <taxon>Mammalia</taxon>
        <taxon>Eutheria</taxon>
        <taxon>Laurasiatheria</taxon>
        <taxon>Artiodactyla</taxon>
        <taxon>Tylopoda</taxon>
        <taxon>Camelidae</taxon>
        <taxon>Camelus</taxon>
    </lineage>
</organism>
<feature type="region of interest" description="Disordered" evidence="4">
    <location>
        <begin position="1452"/>
        <end position="1483"/>
    </location>
</feature>
<dbReference type="InterPro" id="IPR000569">
    <property type="entry name" value="HECT_dom"/>
</dbReference>
<feature type="compositionally biased region" description="Basic and acidic residues" evidence="4">
    <location>
        <begin position="3228"/>
        <end position="3261"/>
    </location>
</feature>
<dbReference type="InterPro" id="IPR035983">
    <property type="entry name" value="Hect_E3_ubiquitin_ligase"/>
</dbReference>
<name>A0A5N4CAA9_CAMDR</name>
<dbReference type="InterPro" id="IPR043366">
    <property type="entry name" value="HECTD4"/>
</dbReference>
<protein>
    <submittedName>
        <fullName evidence="6">Putative E3 ubiquitin-protein ligase HECTD4</fullName>
    </submittedName>
</protein>
<dbReference type="Gene3D" id="3.90.1750.10">
    <property type="entry name" value="Hect, E3 ligase catalytic domains"/>
    <property type="match status" value="1"/>
</dbReference>
<dbReference type="InterPro" id="IPR035781">
    <property type="entry name" value="SPRY_HECTD4"/>
</dbReference>
<reference evidence="6 7" key="1">
    <citation type="journal article" date="2019" name="Mol. Ecol. Resour.">
        <title>Improving Illumina assemblies with Hi-C and long reads: an example with the North African dromedary.</title>
        <authorList>
            <person name="Elbers J.P."/>
            <person name="Rogers M.F."/>
            <person name="Perelman P.L."/>
            <person name="Proskuryakova A.A."/>
            <person name="Serdyukova N.A."/>
            <person name="Johnson W.E."/>
            <person name="Horin P."/>
            <person name="Corander J."/>
            <person name="Murphy D."/>
            <person name="Burger P.A."/>
        </authorList>
    </citation>
    <scope>NUCLEOTIDE SEQUENCE [LARGE SCALE GENOMIC DNA]</scope>
    <source>
        <strain evidence="6">Drom800</strain>
        <tissue evidence="6">Blood</tissue>
    </source>
</reference>
<feature type="region of interest" description="Disordered" evidence="4">
    <location>
        <begin position="2077"/>
        <end position="2103"/>
    </location>
</feature>
<evidence type="ECO:0000259" key="5">
    <source>
        <dbReference type="PROSITE" id="PS50237"/>
    </source>
</evidence>
<proteinExistence type="predicted"/>
<keyword evidence="1" id="KW-0808">Transferase</keyword>
<sequence length="3854" mass="422890">MRKEGESAKSINEMLLSRLSRYRASPSATLAALTGSTISNTLKEDQAANTSCGLPLKMLRKTPIYTCGTYLVMLVPPPGGSGSSATRSLFGGTSGLSSLKILASSLVYNISDGQFTSRADLIDAAGSSLGRGALVPGLGACYDTVNNMLWTCSNDYIDQWCNPGNQAFHYVCQRLGVSHIITEPKDEAITTNEVINQLLHHVGAMCIHQLNLLATNPNLPITSVLGKQHPIEAHHLSSICDIMEKAMVNGDTCIIRCILVVFQVVFKFFFSPQTERNRDIIRRSGLLLWQLLMAPKDQICPEIQKEVCLAISSGLNILYPGETEINNLLKLVLTEGERNSGLSQLRDVILTNLAEQLQNNRFGSEEDDHYRLNDELLHYILKIVVRESCILITKCQTVSKDDFQKLLSTVPAASSCLRYLMAVQNHLLSNTILIKPDENDDSDNSLQGETLKELKVSILALATQILTGCDEVLEMLQQVTTALINSDIADREQRLKGLEQVTKATMLGHLLPVLLTSLMHPNLQTLTMADALMPQLVQLVLYTSQTALLLKTQCPLFAEVGCSPCGASDQKGRLFPDERMLEEKEEPGFLTGLKIPAPWAAGKTVETVHPVRDNYKFKETVHIPGARCLYLRFDSRCSSQYDYDKLVIYAGPNTNSRKVAEYGGNTLGYGSRSVLGTGWPKDLVKVEGDTVTFSFEMRSGREHNTPDKAMWGFACTVRAQESSEDVSGGLPFLVDLALGLSVLACSMLRILYNGPEITKEEAACQELLRSKLLQRCQWQVEANGVISPALTPSPSPLPLTIEEDREFTYPSDVLVPPVGNYFDLPRIRLPPGIMIKLREISGRARPQFRPSIKEVIQPDVMEEMVVSCVIKHLNLVDALQSLINFQYQEEHAEEYDLLCKIMGETFKKLNAMERQLQSVAELEQKWQSEVDDAMQGKLENNMPFFYDYHFNENKMKELELLCSMKEVSFDGNDLENMVLSLREKFLQEVNSLIQKPSHPLAKTKSLVKSLMNRAELLLHVTIAAQSGLTRSISGTPAETPACKSASETKVISHAVRQPVFLRSMSAPSDLEMIGNEDLEFTRANQRRRHVTSHRSSSFTLLQSLAIEDSRDKPTYSVLLGQLFAFIGTNPDQAVSSSSFLLAAQTRWRRGNTRKQALVHMRELLTAAVRVGGVTHLVGPVTMVLQGGPRIEELTCGGMVEQVQEAFGETMTSVVSLCARYPIACANSIGLLCTIPYTRSEEKCLVRSGLVQLMDRLCSLSSQTESSSSEKQTKKQKVATMAWAAFQVLANRCVEWEKEEGGSTEAVHSGLARQVSSLLTNHLARATECCGNQAAGNDALQDVLSLLNDLSRSHIGKAILSQPACVSKLLSLLLDQRPSPKLVLIILQLCRAALPLMSVEDCGNVELPPWSYSVPSLNSEQEDPSDPASKIASLLLAKLADYVVPGCQTVLSPTASEPDTTLTKTSPKSSLKGDKDPGEESEAVDGKLSIFIHKREDQSSHEVLQPLLSSEGRPFRLGTGANMEKVVKMDRDMTKGGCCEVITEEAAAALRKATKWAQSGLIVSVGPPVESVNPETVSGLSTGDKKKTAQTSICRERNSELARTDPVRPFISGHVANSMAAEVIALLHSLLMAPESNAAQIWTTTAEKVLSRALMYIPQLGKYAESILENGSSSGRKLAKLQRIARQAVAALCALGGFKETIKIGSEVQTLCSKIRGDGSAPVMAVVRLLAEIRTRACLVMAQLLEDSLFCEEFIQQCPAAVEVLNLVAQECSAGERLAVVEVQCERLRMLYRDCARPPPPPLQADRRQPKEITWSPSRVFPPVRACMFSSHLTSVTFLADPSAGGGLPRGTFIYATSPLPVQAPSFYWEIEVVSYGDTDDDTGPIVSFGFATEAEKRDGAWTNPVGTCLFHNNGRAVHYNGSSLLQWKSVRLDVTLSPGDVAGIGWERTEGTPPPPGQPAKGRVYFTYCGQRLSPYLEDNTKTRANFGSRPFAYAEGQAHRNAADLCTDLAEEISANFEALPFAMASDSDNDAGTSIASDPGTHGPPCRIAAVATAQQQYDSDTSCHYKVELSYENFITSGPDPHPPPIADDESDDDDDDDIPQEDHYALLVKAWETKVFPTIRRRFRNEAERKSGLDQIKGALQLGMVDIARQTVEFLYEENGGIPRDLYLPTIEDIKDEANKFTIDKVRKGLTVVTRSPDSNNVASSTVGTALPKFAIRGMLKTFGLHGVVLDVDSVNELVQVETYLRSEGVLVRYWYPIDMLERPPAGYRRTATNGLVTLDNTNLQIHRELLRCEAALARLYCRMALLNIFAPKLPHLFTRLFHIPAIRDITLEHLQLLSNQLLAPPLPDGTISSSSILLAQSLQHCIHAQNCSATDLFYQGNSQTVREWLNVAITRTLHQGEESLLELTRQICSFLQTAPEQFPSEEFPISESKVNMDVNFPGAAFVVVSCKESQSGFRKDSSLYKAPWARVLVYGLGHKVKRNGQLNLIEAVCYPRDASPANTGLTPPPTTNQYPSVILSTDKVHIKLGVSPTPGAVLVLHSLPLEFPLAVAFAEQLLSWKSEDGEGRAEDEPDTIPTSVLLQVVELLGNFLWTTDLAACVKELVFQLLAELLRTAHGLEQRKHPAGLPSSVALQLNPCLAVLTALQSELHKLYDEETQSWGPGGACGGSGAAAAPDHGRFSTYFHALMEGCLAVAEVTLPTNMSVTASGVTSATAPNLSDSSSSSSSSPGQTPQSPSLLSKRKKVKMKREKASSSGKRQSARSVDADPAVLSIGGSKPEDMLWFHRALTLLIILRHLTRKDPQGLGVTSDAIADACQALVGPTAHSRLLVISGIPTHLDEGIVRSAIRKACNAHGGVFKDEIYIPLQDEDPKKPKDKAEGGDGKAEPEKTLSFPSTDSVEVSTSSSPTPAVSVSASASTSQASICSSQGISQAVSDLSADPLPSGLELPIPAGLLEPHVVSSQESLDISLCSTGSLGSLGSLGEPLDNAETASGSDMGSMYTVTSLDNQPLAVRPIKGFAVVEIRSRAKIEKIRASLFNNNDLIGLSSLDGEDELMEMSTEEILTVSVVNQSLFDTQGSPGLEDYFNDKSIKGEKLVPGAREVLTEIFKSCAHSEQMLSLTPVKPIKVSDIYLSKEQINSQTPGNLLHLFFTNVRPPKKVLEDQLTQILRKYGVPKPKFDKSKYSKAGKEQHPGKVVSTKRPITKPPAKDKAVLNSVSRTALSEKKPTVKPKSPEKSKPDEKDPEKSPTKKQEVPEEKYLTLEGFHKFVIDRAKQDIRSVWRAILSCGYDLHFERCACIDVRHAHKASRKWTLEMDVALVQYINRLCRHLAITPARLHPHEVYLDPADAADPRVACLLNVPIESLRLRFALLQSLNTTLETFFLPLVELRQTPMYTHSIAALLKEAKGLIFYDTKVTVMNRVLNATVQRTADHAAPEITLDPLEIVGGEIRASENSYFCQAARQLASVPSSQLCVKLASGGDPTYAFNIRFTGEEVHGTSGSFRHFLWQVCKELQSSSLSLLLLCPSSAVNKSKGKYILTPSPITYGEEQLLHFLGQLLGIAIRADVPLPLDLLPSFWKTLVGEPLDPDQDLQEADILTYNYVKKFESINDETELEALCAEIASQHLATESPDGPNKPCCRFTYLTMTGEEVELCSRGRHIPVAWENKDIYAAAIRSLRLRELQNVECVTAVRAGLGAIIPLQLLTTLSPLEMELRTCGLPYINLEFLKAHTMYQVGLMETDQHIEFFWGALEMFAQEELCKFIKFACNQERIPFTCPCKDGGPDTAHVPPYPMKIAPPDGTAGSPDSRYIRVETCMFMIKLPQYSSLEIMLEKLRCAIHYREDPLSG</sequence>
<feature type="region of interest" description="Disordered" evidence="4">
    <location>
        <begin position="2874"/>
        <end position="2918"/>
    </location>
</feature>
<dbReference type="Proteomes" id="UP000299084">
    <property type="component" value="Unassembled WGS sequence"/>
</dbReference>
<dbReference type="EMBL" id="JWIN03000032">
    <property type="protein sequence ID" value="KAB1255841.1"/>
    <property type="molecule type" value="Genomic_DNA"/>
</dbReference>
<dbReference type="FunFam" id="3.30.2160.10:FF:000012">
    <property type="entry name" value="probable E3 ubiquitin-protein ligase HECTD4 isoform X2"/>
    <property type="match status" value="1"/>
</dbReference>
<dbReference type="FunFam" id="3.90.1750.10:FF:000022">
    <property type="entry name" value="probable E3 ubiquitin-protein ligase HECTD4 isoform X1"/>
    <property type="match status" value="1"/>
</dbReference>
<evidence type="ECO:0000313" key="7">
    <source>
        <dbReference type="Proteomes" id="UP000299084"/>
    </source>
</evidence>
<keyword evidence="7" id="KW-1185">Reference proteome</keyword>
<dbReference type="FunFam" id="3.30.2410.10:FF:000015">
    <property type="entry name" value="probable E3 ubiquitin-protein ligase HECTD4 isoform X1"/>
    <property type="match status" value="1"/>
</dbReference>
<feature type="region of interest" description="Disordered" evidence="4">
    <location>
        <begin position="1571"/>
        <end position="1596"/>
    </location>
</feature>
<dbReference type="Gene3D" id="2.60.120.920">
    <property type="match status" value="1"/>
</dbReference>
<dbReference type="PROSITE" id="PS50237">
    <property type="entry name" value="HECT"/>
    <property type="match status" value="1"/>
</dbReference>